<sequence>MAKLQSINPSNYEILGEVEVSTAQEIAEKVKLAREAQKEWRNLRLAGRISVLRKAFDEFASKKEELALLMSKEMGMPITHSRNGFEGPDGAFSYANWYFDNAKKYLSPETTFEDDKEIHQVFYEPIGVVAVIIPWNFPFANFIWGCVQSLIAGNTIILKHSEECPLSGKFIEDVMSRHLPRGVLNEVYGDGEVGKVLVEQDINMVAFTGSTKTGKYLYDVAGKKFIKAVMELGGSAPGIIFADANLEEAVGNVCFNRVYNQGQCCDGLKRLLVHESIYDSAVAKIAANFSAKKVGNALQEDTEVGPLVAKRQLETLISQVQDAQAKGARVIVGGNSLEEKLGGAFFEPTVLTDVTEDMKVWAEEVFGPVLPIVKFATEEEAIGLANQTSYGLGAYVYTQDREKAERVAAALESGMVSMNGANYVMPFNPFGGYKNSGFGREHGKYGFHEVTQIKVVAREK</sequence>
<feature type="domain" description="Aldehyde dehydrogenase" evidence="3">
    <location>
        <begin position="4"/>
        <end position="456"/>
    </location>
</feature>
<dbReference type="EMBL" id="MHUL01000002">
    <property type="protein sequence ID" value="OHA77851.1"/>
    <property type="molecule type" value="Genomic_DNA"/>
</dbReference>
<dbReference type="SUPFAM" id="SSF53720">
    <property type="entry name" value="ALDH-like"/>
    <property type="match status" value="1"/>
</dbReference>
<dbReference type="Gene3D" id="3.40.309.10">
    <property type="entry name" value="Aldehyde Dehydrogenase, Chain A, domain 2"/>
    <property type="match status" value="1"/>
</dbReference>
<protein>
    <recommendedName>
        <fullName evidence="3">Aldehyde dehydrogenase domain-containing protein</fullName>
    </recommendedName>
</protein>
<comment type="similarity">
    <text evidence="1">Belongs to the aldehyde dehydrogenase family.</text>
</comment>
<organism evidence="4 5">
    <name type="scientific">Candidatus Wildermuthbacteria bacterium RIFCSPLOWO2_02_FULL_47_9c</name>
    <dbReference type="NCBI Taxonomy" id="1802466"/>
    <lineage>
        <taxon>Bacteria</taxon>
        <taxon>Candidatus Wildermuthiibacteriota</taxon>
    </lineage>
</organism>
<dbReference type="AlphaFoldDB" id="A0A1G2S0M1"/>
<reference evidence="4 5" key="1">
    <citation type="journal article" date="2016" name="Nat. Commun.">
        <title>Thousands of microbial genomes shed light on interconnected biogeochemical processes in an aquifer system.</title>
        <authorList>
            <person name="Anantharaman K."/>
            <person name="Brown C.T."/>
            <person name="Hug L.A."/>
            <person name="Sharon I."/>
            <person name="Castelle C.J."/>
            <person name="Probst A.J."/>
            <person name="Thomas B.C."/>
            <person name="Singh A."/>
            <person name="Wilkins M.J."/>
            <person name="Karaoz U."/>
            <person name="Brodie E.L."/>
            <person name="Williams K.H."/>
            <person name="Hubbard S.S."/>
            <person name="Banfield J.F."/>
        </authorList>
    </citation>
    <scope>NUCLEOTIDE SEQUENCE [LARGE SCALE GENOMIC DNA]</scope>
</reference>
<evidence type="ECO:0000313" key="4">
    <source>
        <dbReference type="EMBL" id="OHA77851.1"/>
    </source>
</evidence>
<dbReference type="Proteomes" id="UP000178222">
    <property type="component" value="Unassembled WGS sequence"/>
</dbReference>
<dbReference type="FunFam" id="3.40.309.10:FF:000009">
    <property type="entry name" value="Aldehyde dehydrogenase A"/>
    <property type="match status" value="1"/>
</dbReference>
<comment type="caution">
    <text evidence="4">The sequence shown here is derived from an EMBL/GenBank/DDBJ whole genome shotgun (WGS) entry which is preliminary data.</text>
</comment>
<evidence type="ECO:0000259" key="3">
    <source>
        <dbReference type="Pfam" id="PF00171"/>
    </source>
</evidence>
<dbReference type="InterPro" id="IPR015590">
    <property type="entry name" value="Aldehyde_DH_dom"/>
</dbReference>
<accession>A0A1G2S0M1</accession>
<dbReference type="CDD" id="cd07078">
    <property type="entry name" value="ALDH"/>
    <property type="match status" value="1"/>
</dbReference>
<name>A0A1G2S0M1_9BACT</name>
<dbReference type="Pfam" id="PF00171">
    <property type="entry name" value="Aldedh"/>
    <property type="match status" value="1"/>
</dbReference>
<evidence type="ECO:0000313" key="5">
    <source>
        <dbReference type="Proteomes" id="UP000178222"/>
    </source>
</evidence>
<evidence type="ECO:0000256" key="2">
    <source>
        <dbReference type="ARBA" id="ARBA00023002"/>
    </source>
</evidence>
<keyword evidence="2" id="KW-0560">Oxidoreductase</keyword>
<evidence type="ECO:0000256" key="1">
    <source>
        <dbReference type="ARBA" id="ARBA00009986"/>
    </source>
</evidence>
<dbReference type="Gene3D" id="3.40.605.10">
    <property type="entry name" value="Aldehyde Dehydrogenase, Chain A, domain 1"/>
    <property type="match status" value="1"/>
</dbReference>
<dbReference type="GO" id="GO:0016620">
    <property type="term" value="F:oxidoreductase activity, acting on the aldehyde or oxo group of donors, NAD or NADP as acceptor"/>
    <property type="evidence" value="ECO:0007669"/>
    <property type="project" value="InterPro"/>
</dbReference>
<dbReference type="InterPro" id="IPR016163">
    <property type="entry name" value="Ald_DH_C"/>
</dbReference>
<proteinExistence type="inferred from homology"/>
<dbReference type="PANTHER" id="PTHR11699">
    <property type="entry name" value="ALDEHYDE DEHYDROGENASE-RELATED"/>
    <property type="match status" value="1"/>
</dbReference>
<gene>
    <name evidence="4" type="ORF">A3J30_02890</name>
</gene>
<dbReference type="InterPro" id="IPR016161">
    <property type="entry name" value="Ald_DH/histidinol_DH"/>
</dbReference>
<dbReference type="InterPro" id="IPR016162">
    <property type="entry name" value="Ald_DH_N"/>
</dbReference>